<dbReference type="InterPro" id="IPR057326">
    <property type="entry name" value="KR_dom"/>
</dbReference>
<dbReference type="SMART" id="SM00822">
    <property type="entry name" value="PKS_KR"/>
    <property type="match status" value="1"/>
</dbReference>
<reference evidence="5" key="1">
    <citation type="submission" date="2020-01" db="EMBL/GenBank/DDBJ databases">
        <title>'Steroidobacter agaridevorans' sp. nov., agar-degrading bacteria isolated from rhizosphere soils.</title>
        <authorList>
            <person name="Ikenaga M."/>
            <person name="Kataoka M."/>
            <person name="Murouchi A."/>
            <person name="Katsuragi S."/>
            <person name="Sakai M."/>
        </authorList>
    </citation>
    <scope>NUCLEOTIDE SEQUENCE [LARGE SCALE GENOMIC DNA]</scope>
    <source>
        <strain evidence="5">YU21-B</strain>
    </source>
</reference>
<evidence type="ECO:0000256" key="2">
    <source>
        <dbReference type="ARBA" id="ARBA00023002"/>
    </source>
</evidence>
<sequence length="242" mass="25358">MSDTILVTGSSRGIGRAIALRAAADGFDVVVHCRSRRDEAETVAGEIQALGRQSRVLQFDVSDRAACAAAMAADIGAHGAYYGVVCNAGIHSDAAFPAMTEEQWDGVIRTNLDAFYNVLQPLIMPMVRRRAPGRIVTLASVSGVVGNRGQVNYSAAKAGVIGATKALAVELAKRNITVNCVAPGLIGTDMVDENVPMEEILKAIPAQRAGTAEEVAAAVTFLLSRDASYITRQVLSVNGGLC</sequence>
<proteinExistence type="inferred from homology"/>
<dbReference type="PRINTS" id="PR00081">
    <property type="entry name" value="GDHRDH"/>
</dbReference>
<comment type="similarity">
    <text evidence="1">Belongs to the short-chain dehydrogenases/reductases (SDR) family.</text>
</comment>
<dbReference type="GO" id="GO:0016491">
    <property type="term" value="F:oxidoreductase activity"/>
    <property type="evidence" value="ECO:0007669"/>
    <property type="project" value="UniProtKB-KW"/>
</dbReference>
<dbReference type="PANTHER" id="PTHR42879">
    <property type="entry name" value="3-OXOACYL-(ACYL-CARRIER-PROTEIN) REDUCTASE"/>
    <property type="match status" value="1"/>
</dbReference>
<dbReference type="Proteomes" id="UP000445000">
    <property type="component" value="Unassembled WGS sequence"/>
</dbReference>
<organism evidence="4 5">
    <name type="scientific">Steroidobacter agaridevorans</name>
    <dbReference type="NCBI Taxonomy" id="2695856"/>
    <lineage>
        <taxon>Bacteria</taxon>
        <taxon>Pseudomonadati</taxon>
        <taxon>Pseudomonadota</taxon>
        <taxon>Gammaproteobacteria</taxon>
        <taxon>Steroidobacterales</taxon>
        <taxon>Steroidobacteraceae</taxon>
        <taxon>Steroidobacter</taxon>
    </lineage>
</organism>
<evidence type="ECO:0000256" key="1">
    <source>
        <dbReference type="ARBA" id="ARBA00006484"/>
    </source>
</evidence>
<dbReference type="InterPro" id="IPR002347">
    <property type="entry name" value="SDR_fam"/>
</dbReference>
<dbReference type="InterPro" id="IPR011285">
    <property type="entry name" value="FabG-rel"/>
</dbReference>
<dbReference type="InterPro" id="IPR036291">
    <property type="entry name" value="NAD(P)-bd_dom_sf"/>
</dbReference>
<feature type="domain" description="Ketoreductase" evidence="3">
    <location>
        <begin position="3"/>
        <end position="194"/>
    </location>
</feature>
<dbReference type="CDD" id="cd05333">
    <property type="entry name" value="BKR_SDR_c"/>
    <property type="match status" value="1"/>
</dbReference>
<dbReference type="Pfam" id="PF13561">
    <property type="entry name" value="adh_short_C2"/>
    <property type="match status" value="1"/>
</dbReference>
<accession>A0A829Y628</accession>
<evidence type="ECO:0000313" key="4">
    <source>
        <dbReference type="EMBL" id="GFE78709.1"/>
    </source>
</evidence>
<evidence type="ECO:0000313" key="5">
    <source>
        <dbReference type="Proteomes" id="UP000445000"/>
    </source>
</evidence>
<dbReference type="FunFam" id="3.40.50.720:FF:000173">
    <property type="entry name" value="3-oxoacyl-[acyl-carrier protein] reductase"/>
    <property type="match status" value="1"/>
</dbReference>
<dbReference type="NCBIfam" id="NF009466">
    <property type="entry name" value="PRK12826.1-2"/>
    <property type="match status" value="1"/>
</dbReference>
<comment type="caution">
    <text evidence="4">The sequence shown here is derived from an EMBL/GenBank/DDBJ whole genome shotgun (WGS) entry which is preliminary data.</text>
</comment>
<dbReference type="NCBIfam" id="NF004200">
    <property type="entry name" value="PRK05653.1-5"/>
    <property type="match status" value="1"/>
</dbReference>
<dbReference type="PANTHER" id="PTHR42879:SF2">
    <property type="entry name" value="3-OXOACYL-[ACYL-CARRIER-PROTEIN] REDUCTASE FABG"/>
    <property type="match status" value="1"/>
</dbReference>
<dbReference type="EMBL" id="BLJN01000001">
    <property type="protein sequence ID" value="GFE78709.1"/>
    <property type="molecule type" value="Genomic_DNA"/>
</dbReference>
<dbReference type="AlphaFoldDB" id="A0A829Y628"/>
<dbReference type="NCBIfam" id="TIGR01831">
    <property type="entry name" value="fabG_rel"/>
    <property type="match status" value="1"/>
</dbReference>
<protein>
    <submittedName>
        <fullName evidence="4">Beta-ketoacyl-ACP reductase</fullName>
    </submittedName>
</protein>
<evidence type="ECO:0000259" key="3">
    <source>
        <dbReference type="SMART" id="SM00822"/>
    </source>
</evidence>
<dbReference type="SUPFAM" id="SSF51735">
    <property type="entry name" value="NAD(P)-binding Rossmann-fold domains"/>
    <property type="match status" value="1"/>
</dbReference>
<keyword evidence="5" id="KW-1185">Reference proteome</keyword>
<dbReference type="RefSeq" id="WP_161810573.1">
    <property type="nucleotide sequence ID" value="NZ_BLJN01000001.1"/>
</dbReference>
<name>A0A829Y628_9GAMM</name>
<dbReference type="Gene3D" id="3.40.50.720">
    <property type="entry name" value="NAD(P)-binding Rossmann-like Domain"/>
    <property type="match status" value="1"/>
</dbReference>
<keyword evidence="2" id="KW-0560">Oxidoreductase</keyword>
<dbReference type="PRINTS" id="PR00080">
    <property type="entry name" value="SDRFAMILY"/>
</dbReference>
<dbReference type="InterPro" id="IPR050259">
    <property type="entry name" value="SDR"/>
</dbReference>
<gene>
    <name evidence="4" type="primary">fabG_1</name>
    <name evidence="4" type="ORF">GCM10011487_07090</name>
</gene>